<dbReference type="Gene3D" id="2.60.40.1180">
    <property type="entry name" value="Golgi alpha-mannosidase II"/>
    <property type="match status" value="1"/>
</dbReference>
<dbReference type="GO" id="GO:0009313">
    <property type="term" value="P:oligosaccharide catabolic process"/>
    <property type="evidence" value="ECO:0007669"/>
    <property type="project" value="TreeGrafter"/>
</dbReference>
<dbReference type="PANTHER" id="PTHR10357:SF228">
    <property type="entry name" value="PUTATIVE-RELATED"/>
    <property type="match status" value="1"/>
</dbReference>
<feature type="chain" id="PRO_5039034479" evidence="1">
    <location>
        <begin position="25"/>
        <end position="624"/>
    </location>
</feature>
<evidence type="ECO:0000313" key="3">
    <source>
        <dbReference type="EMBL" id="TDX52516.1"/>
    </source>
</evidence>
<accession>A0A4R8H983</accession>
<comment type="caution">
    <text evidence="3">The sequence shown here is derived from an EMBL/GenBank/DDBJ whole genome shotgun (WGS) entry which is preliminary data.</text>
</comment>
<protein>
    <submittedName>
        <fullName evidence="3">Glycosidase</fullName>
    </submittedName>
</protein>
<keyword evidence="3" id="KW-0378">Hydrolase</keyword>
<feature type="signal peptide" evidence="1">
    <location>
        <begin position="1"/>
        <end position="24"/>
    </location>
</feature>
<gene>
    <name evidence="3" type="ORF">C7959_10679</name>
</gene>
<reference evidence="3 4" key="1">
    <citation type="submission" date="2019-03" db="EMBL/GenBank/DDBJ databases">
        <title>Subsurface microbial communities from deep shales in Ohio and West Virginia, USA.</title>
        <authorList>
            <person name="Wrighton K."/>
        </authorList>
    </citation>
    <scope>NUCLEOTIDE SEQUENCE [LARGE SCALE GENOMIC DNA]</scope>
    <source>
        <strain evidence="3 4">MSL 6dP</strain>
    </source>
</reference>
<dbReference type="InterPro" id="IPR017853">
    <property type="entry name" value="GH"/>
</dbReference>
<dbReference type="RefSeq" id="WP_134115702.1">
    <property type="nucleotide sequence ID" value="NZ_SOEG01000006.1"/>
</dbReference>
<dbReference type="EMBL" id="SOEG01000006">
    <property type="protein sequence ID" value="TDX52516.1"/>
    <property type="molecule type" value="Genomic_DNA"/>
</dbReference>
<dbReference type="AlphaFoldDB" id="A0A4R8H983"/>
<keyword evidence="1" id="KW-0732">Signal</keyword>
<sequence>MLKILNKKKIILLTVLLLTLGVFAGCSSDDSGNNDIVVEPIGDLLVKVTVPSDTAIDNITVSLSNVKSEETINSQTKAVSNIDEDGVLSFPFSDLKGNEYDVLAKAKDLNDNILYVASTSILDSTKTTIDSVDFSKTEKIDDIDNLRIYQVMVESFQDGDSSADYGVGYGPSHHRGDLKGITDAIPYIKSIGANAIWLTPIFESKGTIDSKLNATGYYADNYFKVDSKFGTEDDLRDLIDTAHDYGMYVFLDGVFGHHGAVNETLTSPDGNTTTKLKEINSHLGTIGYETKFPESLDFFKEVATYWIEEYEIDGWRLDQAYQLYQDGTNYWYDIREAVEDVSQARKDRGEEWGTLGYLVGEIWDGSGNQIADEGYSQDGLKSAFDFPMRYSLVQVLATEEYTDNPWSYGESASKLNSYGFGTHSKYPADAHPNLMLTNHDLVRFGDLIQRAPNLGYGKENPDYWKRHKAAFSFLAAYTGPITLYYGDEIGREVEGFVNEGDSGYYDDHASRDSGKTFGFTAQEEDLKDYVSKLMNIRANHPALWNGERSNLVAENTKYADLKTDLDTGEEIVYVLNTGTSETTISVSNVGGTKLVDLLTGEEITGSGNYDIPVGGLTGRFLLVQ</sequence>
<dbReference type="SMART" id="SM00642">
    <property type="entry name" value="Aamy"/>
    <property type="match status" value="1"/>
</dbReference>
<dbReference type="InterPro" id="IPR013780">
    <property type="entry name" value="Glyco_hydro_b"/>
</dbReference>
<dbReference type="Gene3D" id="3.20.20.80">
    <property type="entry name" value="Glycosidases"/>
    <property type="match status" value="1"/>
</dbReference>
<dbReference type="Pfam" id="PF00128">
    <property type="entry name" value="Alpha-amylase"/>
    <property type="match status" value="2"/>
</dbReference>
<evidence type="ECO:0000313" key="4">
    <source>
        <dbReference type="Proteomes" id="UP000295832"/>
    </source>
</evidence>
<feature type="domain" description="Glycosyl hydrolase family 13 catalytic" evidence="2">
    <location>
        <begin position="150"/>
        <end position="537"/>
    </location>
</feature>
<dbReference type="InterPro" id="IPR006047">
    <property type="entry name" value="GH13_cat_dom"/>
</dbReference>
<keyword evidence="4" id="KW-1185">Reference proteome</keyword>
<name>A0A4R8H983_9FIRM</name>
<dbReference type="GO" id="GO:0004556">
    <property type="term" value="F:alpha-amylase activity"/>
    <property type="evidence" value="ECO:0007669"/>
    <property type="project" value="TreeGrafter"/>
</dbReference>
<dbReference type="PROSITE" id="PS51257">
    <property type="entry name" value="PROKAR_LIPOPROTEIN"/>
    <property type="match status" value="1"/>
</dbReference>
<dbReference type="PANTHER" id="PTHR10357">
    <property type="entry name" value="ALPHA-AMYLASE FAMILY MEMBER"/>
    <property type="match status" value="1"/>
</dbReference>
<evidence type="ECO:0000259" key="2">
    <source>
        <dbReference type="SMART" id="SM00642"/>
    </source>
</evidence>
<organism evidence="3 4">
    <name type="scientific">Orenia marismortui</name>
    <dbReference type="NCBI Taxonomy" id="46469"/>
    <lineage>
        <taxon>Bacteria</taxon>
        <taxon>Bacillati</taxon>
        <taxon>Bacillota</taxon>
        <taxon>Clostridia</taxon>
        <taxon>Halanaerobiales</taxon>
        <taxon>Halobacteroidaceae</taxon>
        <taxon>Orenia</taxon>
    </lineage>
</organism>
<dbReference type="SUPFAM" id="SSF51445">
    <property type="entry name" value="(Trans)glycosidases"/>
    <property type="match status" value="1"/>
</dbReference>
<proteinExistence type="predicted"/>
<evidence type="ECO:0000256" key="1">
    <source>
        <dbReference type="SAM" id="SignalP"/>
    </source>
</evidence>
<keyword evidence="3" id="KW-0326">Glycosidase</keyword>
<dbReference type="Proteomes" id="UP000295832">
    <property type="component" value="Unassembled WGS sequence"/>
</dbReference>